<dbReference type="PANTHER" id="PTHR24173:SF74">
    <property type="entry name" value="ANKYRIN REPEAT DOMAIN-CONTAINING PROTEIN 16"/>
    <property type="match status" value="1"/>
</dbReference>
<dbReference type="InterPro" id="IPR002110">
    <property type="entry name" value="Ankyrin_rpt"/>
</dbReference>
<feature type="repeat" description="ANK" evidence="3">
    <location>
        <begin position="23"/>
        <end position="55"/>
    </location>
</feature>
<proteinExistence type="predicted"/>
<feature type="repeat" description="ANK" evidence="3">
    <location>
        <begin position="56"/>
        <end position="88"/>
    </location>
</feature>
<dbReference type="Gene3D" id="1.25.40.20">
    <property type="entry name" value="Ankyrin repeat-containing domain"/>
    <property type="match status" value="2"/>
</dbReference>
<accession>A0A6J8DLM3</accession>
<evidence type="ECO:0000313" key="6">
    <source>
        <dbReference type="Proteomes" id="UP000507470"/>
    </source>
</evidence>
<sequence length="354" mass="39376">MGHIEIVSVLLKHRAKVNKVTSGGFSPLHVACKENHEKIVEKLINQYAFTNISDNNGLSPLHVACSNGYIPIVKCLLGRNAEVNQKTKDGKSPLHVAVDKGFLEVAQMLLKYHASVDIEDTSGSTPLHTACEKGHFNIVKLLIKRNANVNHVNRLNASPLFIACTKGHRKVVDMLLRNDADVNMATKKGHTPFSVAMSNGYDDITEILTNTGHVKTKTKHTNDGRGIAQTQFQDNESMGRLATIYSIDESEPMQNEFEISENFKYNNSNSDNDIGKYEGRETISERSEALTARSEETNIIPELIKTERSSKSIKTNKAVNDRDDFQSPTPDQQKKFKSVVEREVLKKSSACVVL</sequence>
<dbReference type="Pfam" id="PF12796">
    <property type="entry name" value="Ank_2"/>
    <property type="match status" value="1"/>
</dbReference>
<dbReference type="Proteomes" id="UP000507470">
    <property type="component" value="Unassembled WGS sequence"/>
</dbReference>
<dbReference type="OrthoDB" id="6130038at2759"/>
<dbReference type="Pfam" id="PF13857">
    <property type="entry name" value="Ank_5"/>
    <property type="match status" value="1"/>
</dbReference>
<evidence type="ECO:0000313" key="5">
    <source>
        <dbReference type="EMBL" id="CAC5409468.1"/>
    </source>
</evidence>
<reference evidence="5 6" key="1">
    <citation type="submission" date="2020-06" db="EMBL/GenBank/DDBJ databases">
        <authorList>
            <person name="Li R."/>
            <person name="Bekaert M."/>
        </authorList>
    </citation>
    <scope>NUCLEOTIDE SEQUENCE [LARGE SCALE GENOMIC DNA]</scope>
    <source>
        <strain evidence="6">wild</strain>
    </source>
</reference>
<evidence type="ECO:0000256" key="2">
    <source>
        <dbReference type="ARBA" id="ARBA00023043"/>
    </source>
</evidence>
<dbReference type="PRINTS" id="PR01415">
    <property type="entry name" value="ANKYRIN"/>
</dbReference>
<feature type="repeat" description="ANK" evidence="3">
    <location>
        <begin position="155"/>
        <end position="187"/>
    </location>
</feature>
<dbReference type="PANTHER" id="PTHR24173">
    <property type="entry name" value="ANKYRIN REPEAT CONTAINING"/>
    <property type="match status" value="1"/>
</dbReference>
<dbReference type="Pfam" id="PF13637">
    <property type="entry name" value="Ank_4"/>
    <property type="match status" value="1"/>
</dbReference>
<dbReference type="PROSITE" id="PS50088">
    <property type="entry name" value="ANK_REPEAT"/>
    <property type="match status" value="5"/>
</dbReference>
<keyword evidence="1" id="KW-0677">Repeat</keyword>
<organism evidence="5 6">
    <name type="scientific">Mytilus coruscus</name>
    <name type="common">Sea mussel</name>
    <dbReference type="NCBI Taxonomy" id="42192"/>
    <lineage>
        <taxon>Eukaryota</taxon>
        <taxon>Metazoa</taxon>
        <taxon>Spiralia</taxon>
        <taxon>Lophotrochozoa</taxon>
        <taxon>Mollusca</taxon>
        <taxon>Bivalvia</taxon>
        <taxon>Autobranchia</taxon>
        <taxon>Pteriomorphia</taxon>
        <taxon>Mytilida</taxon>
        <taxon>Mytiloidea</taxon>
        <taxon>Mytilidae</taxon>
        <taxon>Mytilinae</taxon>
        <taxon>Mytilus</taxon>
    </lineage>
</organism>
<feature type="repeat" description="ANK" evidence="3">
    <location>
        <begin position="89"/>
        <end position="121"/>
    </location>
</feature>
<gene>
    <name evidence="5" type="ORF">MCOR_42753</name>
</gene>
<dbReference type="EMBL" id="CACVKT020007643">
    <property type="protein sequence ID" value="CAC5409468.1"/>
    <property type="molecule type" value="Genomic_DNA"/>
</dbReference>
<keyword evidence="2 3" id="KW-0040">ANK repeat</keyword>
<evidence type="ECO:0000256" key="3">
    <source>
        <dbReference type="PROSITE-ProRule" id="PRU00023"/>
    </source>
</evidence>
<dbReference type="PROSITE" id="PS50297">
    <property type="entry name" value="ANK_REP_REGION"/>
    <property type="match status" value="5"/>
</dbReference>
<dbReference type="AlphaFoldDB" id="A0A6J8DLM3"/>
<keyword evidence="6" id="KW-1185">Reference proteome</keyword>
<name>A0A6J8DLM3_MYTCO</name>
<protein>
    <submittedName>
        <fullName evidence="5">ANK</fullName>
    </submittedName>
</protein>
<evidence type="ECO:0000256" key="1">
    <source>
        <dbReference type="ARBA" id="ARBA00022737"/>
    </source>
</evidence>
<evidence type="ECO:0000256" key="4">
    <source>
        <dbReference type="SAM" id="MobiDB-lite"/>
    </source>
</evidence>
<feature type="region of interest" description="Disordered" evidence="4">
    <location>
        <begin position="311"/>
        <end position="336"/>
    </location>
</feature>
<dbReference type="SUPFAM" id="SSF48403">
    <property type="entry name" value="Ankyrin repeat"/>
    <property type="match status" value="1"/>
</dbReference>
<dbReference type="SMART" id="SM00248">
    <property type="entry name" value="ANK"/>
    <property type="match status" value="6"/>
</dbReference>
<feature type="repeat" description="ANK" evidence="3">
    <location>
        <begin position="122"/>
        <end position="154"/>
    </location>
</feature>
<dbReference type="InterPro" id="IPR036770">
    <property type="entry name" value="Ankyrin_rpt-contain_sf"/>
</dbReference>